<accession>A0A3E1YDS1</accession>
<dbReference type="AlphaFoldDB" id="A0A3E1YDS1"/>
<dbReference type="RefSeq" id="WP_116974629.1">
    <property type="nucleotide sequence ID" value="NZ_QPMM01000002.1"/>
</dbReference>
<dbReference type="Proteomes" id="UP000260644">
    <property type="component" value="Unassembled WGS sequence"/>
</dbReference>
<dbReference type="Pfam" id="PF07859">
    <property type="entry name" value="Abhydrolase_3"/>
    <property type="match status" value="1"/>
</dbReference>
<dbReference type="InterPro" id="IPR013094">
    <property type="entry name" value="AB_hydrolase_3"/>
</dbReference>
<gene>
    <name evidence="3" type="ORF">DVR12_06010</name>
</gene>
<name>A0A3E1YDS1_9BACT</name>
<evidence type="ECO:0000259" key="2">
    <source>
        <dbReference type="Pfam" id="PF07859"/>
    </source>
</evidence>
<keyword evidence="1 3" id="KW-0378">Hydrolase</keyword>
<dbReference type="EMBL" id="QPMM01000002">
    <property type="protein sequence ID" value="RFS24750.1"/>
    <property type="molecule type" value="Genomic_DNA"/>
</dbReference>
<reference evidence="3 4" key="1">
    <citation type="submission" date="2018-07" db="EMBL/GenBank/DDBJ databases">
        <title>Chitinophaga K2CV101002-2 sp. nov., isolated from a monsoon evergreen broad-leaved forest soil.</title>
        <authorList>
            <person name="Lv Y."/>
        </authorList>
    </citation>
    <scope>NUCLEOTIDE SEQUENCE [LARGE SCALE GENOMIC DNA]</scope>
    <source>
        <strain evidence="3 4">GDMCC 1.1288</strain>
    </source>
</reference>
<evidence type="ECO:0000256" key="1">
    <source>
        <dbReference type="ARBA" id="ARBA00022801"/>
    </source>
</evidence>
<dbReference type="InterPro" id="IPR050300">
    <property type="entry name" value="GDXG_lipolytic_enzyme"/>
</dbReference>
<dbReference type="PANTHER" id="PTHR48081">
    <property type="entry name" value="AB HYDROLASE SUPERFAMILY PROTEIN C4A8.06C"/>
    <property type="match status" value="1"/>
</dbReference>
<sequence>MNLNRIDADLKLSLDNSPSFELDLDIFRNTPEILQAYGEEFKKNNPYVRPDGINVRDLFIQSSEDGQEIRLHIYQPSDFHKNNVILYFHGGGYVFGTPEHGDGQMYRIARETKATIISVDYRLAPKYKFPIPIQDGYDALIWTITKGTNELNIDPAAITVYGASAGGHLAAAITQMAIDNGIENIKHQILLYPVIHNKLTTASMEEFVDAPLWNKRYAEIAWLHFLGKQNADKRIKYADLTFYDQFQKLPKTTIIASELDPLRDEGIEYAQLLYKAGIRTELWVVPGALHIFDFFPSVLTEKFYNFLIDRLK</sequence>
<dbReference type="OrthoDB" id="9815425at2"/>
<keyword evidence="4" id="KW-1185">Reference proteome</keyword>
<organism evidence="3 4">
    <name type="scientific">Chitinophaga silvatica</name>
    <dbReference type="NCBI Taxonomy" id="2282649"/>
    <lineage>
        <taxon>Bacteria</taxon>
        <taxon>Pseudomonadati</taxon>
        <taxon>Bacteroidota</taxon>
        <taxon>Chitinophagia</taxon>
        <taxon>Chitinophagales</taxon>
        <taxon>Chitinophagaceae</taxon>
        <taxon>Chitinophaga</taxon>
    </lineage>
</organism>
<comment type="caution">
    <text evidence="3">The sequence shown here is derived from an EMBL/GenBank/DDBJ whole genome shotgun (WGS) entry which is preliminary data.</text>
</comment>
<dbReference type="PANTHER" id="PTHR48081:SF8">
    <property type="entry name" value="ALPHA_BETA HYDROLASE FOLD-3 DOMAIN-CONTAINING PROTEIN-RELATED"/>
    <property type="match status" value="1"/>
</dbReference>
<dbReference type="GO" id="GO:0016787">
    <property type="term" value="F:hydrolase activity"/>
    <property type="evidence" value="ECO:0007669"/>
    <property type="project" value="UniProtKB-KW"/>
</dbReference>
<proteinExistence type="predicted"/>
<feature type="domain" description="Alpha/beta hydrolase fold-3" evidence="2">
    <location>
        <begin position="85"/>
        <end position="292"/>
    </location>
</feature>
<evidence type="ECO:0000313" key="3">
    <source>
        <dbReference type="EMBL" id="RFS24750.1"/>
    </source>
</evidence>
<protein>
    <submittedName>
        <fullName evidence="3">Alpha/beta hydrolase</fullName>
    </submittedName>
</protein>
<evidence type="ECO:0000313" key="4">
    <source>
        <dbReference type="Proteomes" id="UP000260644"/>
    </source>
</evidence>
<dbReference type="SUPFAM" id="SSF53474">
    <property type="entry name" value="alpha/beta-Hydrolases"/>
    <property type="match status" value="1"/>
</dbReference>
<dbReference type="InterPro" id="IPR029058">
    <property type="entry name" value="AB_hydrolase_fold"/>
</dbReference>
<dbReference type="Gene3D" id="3.40.50.1820">
    <property type="entry name" value="alpha/beta hydrolase"/>
    <property type="match status" value="1"/>
</dbReference>